<dbReference type="PANTHER" id="PTHR33057">
    <property type="entry name" value="TRANSCRIPTION REPRESSOR OFP7-RELATED"/>
    <property type="match status" value="1"/>
</dbReference>
<evidence type="ECO:0000256" key="1">
    <source>
        <dbReference type="ARBA" id="ARBA00004123"/>
    </source>
</evidence>
<keyword evidence="5 6" id="KW-0539">Nucleus</keyword>
<reference evidence="9 10" key="1">
    <citation type="journal article" date="2021" name="Comput. Struct. Biotechnol. J.">
        <title>De novo genome assembly of the potent medicinal plant Rehmannia glutinosa using nanopore technology.</title>
        <authorList>
            <person name="Ma L."/>
            <person name="Dong C."/>
            <person name="Song C."/>
            <person name="Wang X."/>
            <person name="Zheng X."/>
            <person name="Niu Y."/>
            <person name="Chen S."/>
            <person name="Feng W."/>
        </authorList>
    </citation>
    <scope>NUCLEOTIDE SEQUENCE [LARGE SCALE GENOMIC DNA]</scope>
    <source>
        <strain evidence="9">DH-2019</strain>
    </source>
</reference>
<evidence type="ECO:0000313" key="9">
    <source>
        <dbReference type="EMBL" id="KAK6153629.1"/>
    </source>
</evidence>
<protein>
    <recommendedName>
        <fullName evidence="6">Transcription repressor</fullName>
    </recommendedName>
    <alternativeName>
        <fullName evidence="6">Ovate family protein</fullName>
    </alternativeName>
</protein>
<comment type="caution">
    <text evidence="9">The sequence shown here is derived from an EMBL/GenBank/DDBJ whole genome shotgun (WGS) entry which is preliminary data.</text>
</comment>
<keyword evidence="2 6" id="KW-0678">Repressor</keyword>
<dbReference type="Pfam" id="PF04844">
    <property type="entry name" value="Ovate"/>
    <property type="match status" value="1"/>
</dbReference>
<sequence length="282" mass="33129">MPKHIQNSFTNASHKIKISTKQIQSDQWRVCNHPKTASFAADSKEKENDGVTSSDDTVRFLFENFKSLYQEDFHCEEVTTKKVRNESFLFDKSTASKNQTKPLVFSGEDSSTAEETEEIGANDSSAQDDFIAILTYSRSPYEEFRRSMKEMVEVHLERDGKVDWDFLEELLFRYLDLNNEKSYRYILRAFVDLVVVLHENDWRFPARRRPWNDGGGRRPLKGRYNACVVRQQHTLKQIQNLKFYKDIHNNLQSGAAEESGIIWGLLIKWFRLFLRCVLFINF</sequence>
<comment type="function">
    <text evidence="6">Transcriptional repressor that regulates multiple aspects of plant growth and development.</text>
</comment>
<evidence type="ECO:0000256" key="6">
    <source>
        <dbReference type="RuleBase" id="RU367028"/>
    </source>
</evidence>
<proteinExistence type="predicted"/>
<evidence type="ECO:0000256" key="2">
    <source>
        <dbReference type="ARBA" id="ARBA00022491"/>
    </source>
</evidence>
<evidence type="ECO:0000256" key="7">
    <source>
        <dbReference type="SAM" id="MobiDB-lite"/>
    </source>
</evidence>
<feature type="region of interest" description="Disordered" evidence="7">
    <location>
        <begin position="102"/>
        <end position="122"/>
    </location>
</feature>
<evidence type="ECO:0000259" key="8">
    <source>
        <dbReference type="PROSITE" id="PS51754"/>
    </source>
</evidence>
<dbReference type="PROSITE" id="PS51754">
    <property type="entry name" value="OVATE"/>
    <property type="match status" value="1"/>
</dbReference>
<evidence type="ECO:0000256" key="5">
    <source>
        <dbReference type="ARBA" id="ARBA00023242"/>
    </source>
</evidence>
<gene>
    <name evidence="9" type="ORF">DH2020_013268</name>
</gene>
<organism evidence="9 10">
    <name type="scientific">Rehmannia glutinosa</name>
    <name type="common">Chinese foxglove</name>
    <dbReference type="NCBI Taxonomy" id="99300"/>
    <lineage>
        <taxon>Eukaryota</taxon>
        <taxon>Viridiplantae</taxon>
        <taxon>Streptophyta</taxon>
        <taxon>Embryophyta</taxon>
        <taxon>Tracheophyta</taxon>
        <taxon>Spermatophyta</taxon>
        <taxon>Magnoliopsida</taxon>
        <taxon>eudicotyledons</taxon>
        <taxon>Gunneridae</taxon>
        <taxon>Pentapetalae</taxon>
        <taxon>asterids</taxon>
        <taxon>lamiids</taxon>
        <taxon>Lamiales</taxon>
        <taxon>Orobanchaceae</taxon>
        <taxon>Rehmannieae</taxon>
        <taxon>Rehmannia</taxon>
    </lineage>
</organism>
<keyword evidence="3 6" id="KW-0805">Transcription regulation</keyword>
<keyword evidence="10" id="KW-1185">Reference proteome</keyword>
<evidence type="ECO:0000256" key="3">
    <source>
        <dbReference type="ARBA" id="ARBA00023015"/>
    </source>
</evidence>
<accession>A0ABR0X4X8</accession>
<dbReference type="Proteomes" id="UP001318860">
    <property type="component" value="Unassembled WGS sequence"/>
</dbReference>
<comment type="subcellular location">
    <subcellularLocation>
        <location evidence="1 6">Nucleus</location>
    </subcellularLocation>
</comment>
<dbReference type="PANTHER" id="PTHR33057:SF117">
    <property type="entry name" value="TRANSCRIPTION REPRESSOR OFP14"/>
    <property type="match status" value="1"/>
</dbReference>
<evidence type="ECO:0000256" key="4">
    <source>
        <dbReference type="ARBA" id="ARBA00023163"/>
    </source>
</evidence>
<dbReference type="EMBL" id="JABTTQ020000006">
    <property type="protein sequence ID" value="KAK6153629.1"/>
    <property type="molecule type" value="Genomic_DNA"/>
</dbReference>
<dbReference type="InterPro" id="IPR038933">
    <property type="entry name" value="Ovate"/>
</dbReference>
<keyword evidence="4 6" id="KW-0804">Transcription</keyword>
<dbReference type="InterPro" id="IPR006458">
    <property type="entry name" value="Ovate_C"/>
</dbReference>
<evidence type="ECO:0000313" key="10">
    <source>
        <dbReference type="Proteomes" id="UP001318860"/>
    </source>
</evidence>
<feature type="domain" description="OVATE" evidence="8">
    <location>
        <begin position="133"/>
        <end position="196"/>
    </location>
</feature>
<feature type="compositionally biased region" description="Acidic residues" evidence="7">
    <location>
        <begin position="111"/>
        <end position="120"/>
    </location>
</feature>
<dbReference type="NCBIfam" id="TIGR01568">
    <property type="entry name" value="A_thal_3678"/>
    <property type="match status" value="1"/>
</dbReference>
<name>A0ABR0X4X8_REHGL</name>